<dbReference type="Proteomes" id="UP000188551">
    <property type="component" value="Unassembled WGS sequence"/>
</dbReference>
<name>M2QEY2_9PSEU</name>
<dbReference type="EMBL" id="MUXN01000025">
    <property type="protein sequence ID" value="OOC02276.1"/>
    <property type="molecule type" value="Genomic_DNA"/>
</dbReference>
<comment type="caution">
    <text evidence="1">The sequence shown here is derived from an EMBL/GenBank/DDBJ whole genome shotgun (WGS) entry which is preliminary data.</text>
</comment>
<dbReference type="PATRIC" id="fig|1238180.3.peg.4953"/>
<sequence length="1078" mass="117232">MTELSDLLADALAEDPWSGDVELAVALSIATTIEPELVRAVRLGVLTSLDVGAEADFWFSDWIGRRQPDTVLLAEELLPDLREALAGRLRRAAPGDPIRRLRGVIAAVHRSLPSALRLEESVTWLAFSESATALNRAAKMLYRPLRSLAEGENDPLADWVIEARRRLPASILEREEAWHLTLMAKAKRPYDVIPAPCVEDLLSDNDNGTDVAGRRVRTLLGPVAREFPERRIALRWDGDDLLVGGTVKDAALYIETHDVTPLMLKISSPGLPGRWYDVSGGPPLRHRSAGREVVVHTVDGECFEIPRPVGTTVQASPVLVTITVAEGRSGSYWLQPVSFRNSPSPRRGQPSVLLSRALRAATSRPYVHQELRTWQQGTTPAAVMLLSGGDHSTRIQLADQFAAECEAGGWTVFRARQDPETAPSLIEHLPYGGQRGILVVVDRADTWHPQHLVSLVEVLRRPGAGPVRVLTIAPTAGAWWQECHTRWAQRRIYATRKVIATRDVLDPTPEMVFSRCYDVLREELPGPLPLATARRDIRNLKVAEVPVIAVAAVLAPAGALPDARRATGAVLDHEARFREGETPGEADVALSRLCFVTALVGPCTHQVAQKLALDHGLIREPAEWTALSDRYRSFYPGENGFLPRPGPPPLADALVLHSLSGFPEVSGEPDPAWATGLLRRLPAMGQRNDGMSTAMANALVMLARLSTDSYPFYLGWVKPLLQDDPGFACRHGGEGLGAVVGLAEDEVMDLALLDRIRAALPAPSACDVSLDQAILRLETLLVTSALRRTGRTDPALQLRLGVAQHRAGYLRAAQAAVTQAVEGYQWQYAAKAAEHADALCEALITSSRIHGELGETGKAYALAEEAERRVRELKESTVGVNSGTALANLAARKIEIRGEHGAPALADARKAVDILTRLVDNDLNYRPDLAAALPVLSDVLAASGAHTEALAQADEAVTHCRQLTEVNPWAHQHLLASAHECRSARLAETGYVQQALVDSHRAVELFDRVAQASPGRFRPAVAEARLRHAELLYRADSDEADRRAAAEAAVSVLRTLSEGTSTATTLQRERVAALGVEW</sequence>
<evidence type="ECO:0000313" key="1">
    <source>
        <dbReference type="EMBL" id="EMD25301.1"/>
    </source>
</evidence>
<accession>M2QEY2</accession>
<dbReference type="EMBL" id="ANMG01000049">
    <property type="protein sequence ID" value="EMD25301.1"/>
    <property type="molecule type" value="Genomic_DNA"/>
</dbReference>
<dbReference type="Proteomes" id="UP000014137">
    <property type="component" value="Unassembled WGS sequence"/>
</dbReference>
<dbReference type="Gene3D" id="1.25.40.10">
    <property type="entry name" value="Tetratricopeptide repeat domain"/>
    <property type="match status" value="1"/>
</dbReference>
<reference evidence="1 3" key="1">
    <citation type="submission" date="2012-10" db="EMBL/GenBank/DDBJ databases">
        <title>Genome assembly of Amycolatopsis azurea DSM 43854.</title>
        <authorList>
            <person name="Khatri I."/>
            <person name="Kaur I."/>
            <person name="Subramanian S."/>
            <person name="Mayilraj S."/>
        </authorList>
    </citation>
    <scope>NUCLEOTIDE SEQUENCE [LARGE SCALE GENOMIC DNA]</scope>
    <source>
        <strain evidence="1 3">DSM 43854</strain>
    </source>
</reference>
<evidence type="ECO:0000313" key="3">
    <source>
        <dbReference type="Proteomes" id="UP000014137"/>
    </source>
</evidence>
<gene>
    <name evidence="2" type="ORF">B0293_33115</name>
    <name evidence="1" type="ORF">C791_4910</name>
</gene>
<reference evidence="2 4" key="2">
    <citation type="submission" date="2017-02" db="EMBL/GenBank/DDBJ databases">
        <title>Amycolatopsis azurea DSM 43854 draft genome.</title>
        <authorList>
            <person name="Mayilraj S."/>
        </authorList>
    </citation>
    <scope>NUCLEOTIDE SEQUENCE [LARGE SCALE GENOMIC DNA]</scope>
    <source>
        <strain evidence="2 4">DSM 43854</strain>
    </source>
</reference>
<dbReference type="InterPro" id="IPR011990">
    <property type="entry name" value="TPR-like_helical_dom_sf"/>
</dbReference>
<dbReference type="RefSeq" id="WP_005160848.1">
    <property type="nucleotide sequence ID" value="NZ_ANMG01000049.1"/>
</dbReference>
<organism evidence="1 3">
    <name type="scientific">Amycolatopsis azurea DSM 43854</name>
    <dbReference type="NCBI Taxonomy" id="1238180"/>
    <lineage>
        <taxon>Bacteria</taxon>
        <taxon>Bacillati</taxon>
        <taxon>Actinomycetota</taxon>
        <taxon>Actinomycetes</taxon>
        <taxon>Pseudonocardiales</taxon>
        <taxon>Pseudonocardiaceae</taxon>
        <taxon>Amycolatopsis</taxon>
    </lineage>
</organism>
<dbReference type="SUPFAM" id="SSF48452">
    <property type="entry name" value="TPR-like"/>
    <property type="match status" value="1"/>
</dbReference>
<protein>
    <submittedName>
        <fullName evidence="1">Tetratricopeptide repeat family</fullName>
    </submittedName>
</protein>
<evidence type="ECO:0000313" key="4">
    <source>
        <dbReference type="Proteomes" id="UP000188551"/>
    </source>
</evidence>
<evidence type="ECO:0000313" key="2">
    <source>
        <dbReference type="EMBL" id="OOC02276.1"/>
    </source>
</evidence>
<proteinExistence type="predicted"/>
<keyword evidence="4" id="KW-1185">Reference proteome</keyword>
<dbReference type="AlphaFoldDB" id="M2QEY2"/>
<dbReference type="OrthoDB" id="3218567at2"/>